<proteinExistence type="predicted"/>
<dbReference type="InterPro" id="IPR019531">
    <property type="entry name" value="Pmp4"/>
</dbReference>
<organism evidence="1 2">
    <name type="scientific">Phycomyces blakesleeanus (strain ATCC 8743b / DSM 1359 / FGSC 10004 / NBRC 33097 / NRRL 1555)</name>
    <dbReference type="NCBI Taxonomy" id="763407"/>
    <lineage>
        <taxon>Eukaryota</taxon>
        <taxon>Fungi</taxon>
        <taxon>Fungi incertae sedis</taxon>
        <taxon>Mucoromycota</taxon>
        <taxon>Mucoromycotina</taxon>
        <taxon>Mucoromycetes</taxon>
        <taxon>Mucorales</taxon>
        <taxon>Phycomycetaceae</taxon>
        <taxon>Phycomyces</taxon>
    </lineage>
</organism>
<name>A0A162V3B8_PHYB8</name>
<dbReference type="STRING" id="763407.A0A162V3B8"/>
<dbReference type="PANTHER" id="PTHR15460">
    <property type="entry name" value="PEROXISOMAL MEMBRANE PROTEIN 4"/>
    <property type="match status" value="1"/>
</dbReference>
<dbReference type="Proteomes" id="UP000077315">
    <property type="component" value="Unassembled WGS sequence"/>
</dbReference>
<dbReference type="EMBL" id="KV440972">
    <property type="protein sequence ID" value="OAD79663.1"/>
    <property type="molecule type" value="Genomic_DNA"/>
</dbReference>
<dbReference type="OrthoDB" id="39659at2759"/>
<accession>A0A162V3B8</accession>
<reference evidence="2" key="1">
    <citation type="submission" date="2015-06" db="EMBL/GenBank/DDBJ databases">
        <title>Expansion of signal transduction pathways in fungi by whole-genome duplication.</title>
        <authorList>
            <consortium name="DOE Joint Genome Institute"/>
            <person name="Corrochano L.M."/>
            <person name="Kuo A."/>
            <person name="Marcet-Houben M."/>
            <person name="Polaino S."/>
            <person name="Salamov A."/>
            <person name="Villalobos J.M."/>
            <person name="Alvarez M.I."/>
            <person name="Avalos J."/>
            <person name="Benito E.P."/>
            <person name="Benoit I."/>
            <person name="Burger G."/>
            <person name="Camino L.P."/>
            <person name="Canovas D."/>
            <person name="Cerda-Olmedo E."/>
            <person name="Cheng J.-F."/>
            <person name="Dominguez A."/>
            <person name="Elias M."/>
            <person name="Eslava A.P."/>
            <person name="Glaser F."/>
            <person name="Grimwood J."/>
            <person name="Gutierrez G."/>
            <person name="Heitman J."/>
            <person name="Henrissat B."/>
            <person name="Iturriaga E.A."/>
            <person name="Lang B.F."/>
            <person name="Lavin J.L."/>
            <person name="Lee S."/>
            <person name="Li W."/>
            <person name="Lindquist E."/>
            <person name="Lopez-Garcia S."/>
            <person name="Luque E.M."/>
            <person name="Marcos A.T."/>
            <person name="Martin J."/>
            <person name="McCluskey K."/>
            <person name="Medina H.R."/>
            <person name="Miralles-Duran A."/>
            <person name="Miyazaki A."/>
            <person name="Munoz-Torres E."/>
            <person name="Oguiza J.A."/>
            <person name="Ohm R."/>
            <person name="Olmedo M."/>
            <person name="Orejas M."/>
            <person name="Ortiz-Castellanos L."/>
            <person name="Pisabarro A.G."/>
            <person name="Rodriguez-Romero J."/>
            <person name="Ruiz-Herrera J."/>
            <person name="Ruiz-Vazquez R."/>
            <person name="Sanz C."/>
            <person name="Schackwitz W."/>
            <person name="Schmutz J."/>
            <person name="Shahriari M."/>
            <person name="Shelest E."/>
            <person name="Silva-Franco F."/>
            <person name="Soanes D."/>
            <person name="Syed K."/>
            <person name="Tagua V.G."/>
            <person name="Talbot N.J."/>
            <person name="Thon M."/>
            <person name="De vries R.P."/>
            <person name="Wiebenga A."/>
            <person name="Yadav J.S."/>
            <person name="Braun E.L."/>
            <person name="Baker S."/>
            <person name="Garre V."/>
            <person name="Horwitz B."/>
            <person name="Torres-Martinez S."/>
            <person name="Idnurm A."/>
            <person name="Herrera-Estrella A."/>
            <person name="Gabaldon T."/>
            <person name="Grigoriev I.V."/>
        </authorList>
    </citation>
    <scope>NUCLEOTIDE SEQUENCE [LARGE SCALE GENOMIC DNA]</scope>
    <source>
        <strain evidence="2">NRRL 1555(-)</strain>
    </source>
</reference>
<keyword evidence="2" id="KW-1185">Reference proteome</keyword>
<dbReference type="AlphaFoldDB" id="A0A162V3B8"/>
<dbReference type="RefSeq" id="XP_018297703.1">
    <property type="nucleotide sequence ID" value="XM_018428791.1"/>
</dbReference>
<sequence length="197" mass="22463">MDWLTSIALDPQYHEILTILKGARNGIVYGAKVRFPHALVMTFLFKSGPLKGKIKSIFTATKQHATNLGKFATIYKTMMLIQKKLNEGKESSHHSFLAGAIGGYIVFKNNTSINQQIILYLFSRIFMALVKLPVKRQVVDAPQHSFAIFATLIWGTVMWLFKHEADTLQPSLRASMVYIYKDSDTWNSLKTLLWHNK</sequence>
<dbReference type="GO" id="GO:0005778">
    <property type="term" value="C:peroxisomal membrane"/>
    <property type="evidence" value="ECO:0007669"/>
    <property type="project" value="TreeGrafter"/>
</dbReference>
<protein>
    <recommendedName>
        <fullName evidence="3">Peroxisomal membrane protein 4</fullName>
    </recommendedName>
</protein>
<dbReference type="PANTHER" id="PTHR15460:SF3">
    <property type="entry name" value="PEROXISOMAL MEMBRANE PROTEIN 4"/>
    <property type="match status" value="1"/>
</dbReference>
<evidence type="ECO:0008006" key="3">
    <source>
        <dbReference type="Google" id="ProtNLM"/>
    </source>
</evidence>
<gene>
    <name evidence="1" type="ORF">PHYBLDRAFT_121319</name>
</gene>
<evidence type="ECO:0000313" key="2">
    <source>
        <dbReference type="Proteomes" id="UP000077315"/>
    </source>
</evidence>
<evidence type="ECO:0000313" key="1">
    <source>
        <dbReference type="EMBL" id="OAD79663.1"/>
    </source>
</evidence>
<dbReference type="Pfam" id="PF02466">
    <property type="entry name" value="Tim17"/>
    <property type="match status" value="1"/>
</dbReference>
<dbReference type="InParanoid" id="A0A162V3B8"/>
<dbReference type="VEuPathDB" id="FungiDB:PHYBLDRAFT_121319"/>
<dbReference type="GeneID" id="28989697"/>
<dbReference type="PIRSF" id="PIRSF013674">
    <property type="entry name" value="PXMP4"/>
    <property type="match status" value="1"/>
</dbReference>